<evidence type="ECO:0000313" key="14">
    <source>
        <dbReference type="Proteomes" id="UP000182975"/>
    </source>
</evidence>
<evidence type="ECO:0000256" key="11">
    <source>
        <dbReference type="SAM" id="Coils"/>
    </source>
</evidence>
<evidence type="ECO:0000256" key="9">
    <source>
        <dbReference type="ARBA" id="ARBA00023201"/>
    </source>
</evidence>
<dbReference type="GO" id="GO:0098719">
    <property type="term" value="P:sodium ion import across plasma membrane"/>
    <property type="evidence" value="ECO:0007669"/>
    <property type="project" value="TreeGrafter"/>
</dbReference>
<feature type="coiled-coil region" evidence="11">
    <location>
        <begin position="429"/>
        <end position="456"/>
    </location>
</feature>
<evidence type="ECO:0000256" key="8">
    <source>
        <dbReference type="ARBA" id="ARBA00023136"/>
    </source>
</evidence>
<evidence type="ECO:0000259" key="12">
    <source>
        <dbReference type="Pfam" id="PF00999"/>
    </source>
</evidence>
<feature type="transmembrane region" description="Helical" evidence="10">
    <location>
        <begin position="83"/>
        <end position="107"/>
    </location>
</feature>
<name>A0A172RXH7_9ACTN</name>
<dbReference type="PANTHER" id="PTHR10110">
    <property type="entry name" value="SODIUM/HYDROGEN EXCHANGER"/>
    <property type="match status" value="1"/>
</dbReference>
<evidence type="ECO:0000256" key="6">
    <source>
        <dbReference type="ARBA" id="ARBA00023053"/>
    </source>
</evidence>
<evidence type="ECO:0000256" key="2">
    <source>
        <dbReference type="ARBA" id="ARBA00022448"/>
    </source>
</evidence>
<feature type="transmembrane region" description="Helical" evidence="10">
    <location>
        <begin position="6"/>
        <end position="24"/>
    </location>
</feature>
<dbReference type="InterPro" id="IPR006153">
    <property type="entry name" value="Cation/H_exchanger_TM"/>
</dbReference>
<dbReference type="GO" id="GO:0015385">
    <property type="term" value="F:sodium:proton antiporter activity"/>
    <property type="evidence" value="ECO:0007669"/>
    <property type="project" value="InterPro"/>
</dbReference>
<keyword evidence="11" id="KW-0175">Coiled coil</keyword>
<proteinExistence type="inferred from homology"/>
<feature type="transmembrane region" description="Helical" evidence="10">
    <location>
        <begin position="393"/>
        <end position="417"/>
    </location>
</feature>
<feature type="transmembrane region" description="Helical" evidence="10">
    <location>
        <begin position="314"/>
        <end position="334"/>
    </location>
</feature>
<dbReference type="PANTHER" id="PTHR10110:SF86">
    <property type="entry name" value="SODIUM_HYDROGEN EXCHANGER 7"/>
    <property type="match status" value="1"/>
</dbReference>
<keyword evidence="10" id="KW-0050">Antiport</keyword>
<dbReference type="GO" id="GO:0005886">
    <property type="term" value="C:plasma membrane"/>
    <property type="evidence" value="ECO:0007669"/>
    <property type="project" value="UniProtKB-SubCell"/>
</dbReference>
<dbReference type="OrthoDB" id="9809206at2"/>
<keyword evidence="9 10" id="KW-0739">Sodium transport</keyword>
<evidence type="ECO:0000256" key="1">
    <source>
        <dbReference type="ARBA" id="ARBA00004651"/>
    </source>
</evidence>
<feature type="transmembrane region" description="Helical" evidence="10">
    <location>
        <begin position="31"/>
        <end position="48"/>
    </location>
</feature>
<keyword evidence="4 10" id="KW-0812">Transmembrane</keyword>
<dbReference type="NCBIfam" id="TIGR00831">
    <property type="entry name" value="a_cpa1"/>
    <property type="match status" value="1"/>
</dbReference>
<feature type="transmembrane region" description="Helical" evidence="10">
    <location>
        <begin position="355"/>
        <end position="381"/>
    </location>
</feature>
<keyword evidence="5 10" id="KW-1133">Transmembrane helix</keyword>
<dbReference type="STRING" id="79604.AAY81_04115"/>
<dbReference type="KEGG" id="ddt:AAY81_04115"/>
<dbReference type="EMBL" id="FOEC01000007">
    <property type="protein sequence ID" value="SEO81204.1"/>
    <property type="molecule type" value="Genomic_DNA"/>
</dbReference>
<keyword evidence="7 10" id="KW-0406">Ion transport</keyword>
<feature type="transmembrane region" description="Helical" evidence="10">
    <location>
        <begin position="184"/>
        <end position="205"/>
    </location>
</feature>
<feature type="transmembrane region" description="Helical" evidence="10">
    <location>
        <begin position="113"/>
        <end position="132"/>
    </location>
</feature>
<accession>A0A172RXH7</accession>
<dbReference type="InterPro" id="IPR018422">
    <property type="entry name" value="Cation/H_exchanger_CPA1"/>
</dbReference>
<dbReference type="GO" id="GO:0051453">
    <property type="term" value="P:regulation of intracellular pH"/>
    <property type="evidence" value="ECO:0007669"/>
    <property type="project" value="TreeGrafter"/>
</dbReference>
<evidence type="ECO:0000256" key="5">
    <source>
        <dbReference type="ARBA" id="ARBA00022989"/>
    </source>
</evidence>
<gene>
    <name evidence="13" type="ORF">SAMN02910314_01286</name>
</gene>
<evidence type="ECO:0000256" key="4">
    <source>
        <dbReference type="ARBA" id="ARBA00022692"/>
    </source>
</evidence>
<feature type="domain" description="Cation/H+ exchanger transmembrane" evidence="12">
    <location>
        <begin position="13"/>
        <end position="415"/>
    </location>
</feature>
<dbReference type="GO" id="GO:0015386">
    <property type="term" value="F:potassium:proton antiporter activity"/>
    <property type="evidence" value="ECO:0007669"/>
    <property type="project" value="TreeGrafter"/>
</dbReference>
<feature type="transmembrane region" description="Helical" evidence="10">
    <location>
        <begin position="217"/>
        <end position="235"/>
    </location>
</feature>
<comment type="similarity">
    <text evidence="10">Belongs to the monovalent cation:proton antiporter 1 (CPA1) transporter (TC 2.A.36) family.</text>
</comment>
<reference evidence="14" key="1">
    <citation type="submission" date="2016-10" db="EMBL/GenBank/DDBJ databases">
        <authorList>
            <person name="Varghese N."/>
        </authorList>
    </citation>
    <scope>NUCLEOTIDE SEQUENCE [LARGE SCALE GENOMIC DNA]</scope>
    <source>
        <strain evidence="14">DSM 21843</strain>
    </source>
</reference>
<evidence type="ECO:0000313" key="13">
    <source>
        <dbReference type="EMBL" id="SEO81204.1"/>
    </source>
</evidence>
<feature type="transmembrane region" description="Helical" evidence="10">
    <location>
        <begin position="277"/>
        <end position="294"/>
    </location>
</feature>
<evidence type="ECO:0000256" key="7">
    <source>
        <dbReference type="ARBA" id="ARBA00023065"/>
    </source>
</evidence>
<comment type="subcellular location">
    <subcellularLocation>
        <location evidence="1 10">Cell membrane</location>
        <topology evidence="1 10">Multi-pass membrane protein</topology>
    </subcellularLocation>
</comment>
<dbReference type="PATRIC" id="fig|79604.3.peg.840"/>
<dbReference type="Proteomes" id="UP000182975">
    <property type="component" value="Unassembled WGS sequence"/>
</dbReference>
<comment type="function">
    <text evidence="10">Na(+)/H(+) antiporter that extrudes sodium in exchange for external protons.</text>
</comment>
<evidence type="ECO:0000256" key="3">
    <source>
        <dbReference type="ARBA" id="ARBA00022475"/>
    </source>
</evidence>
<sequence length="683" mass="74584">MATFEFILILVVAILVSAIIGQFTHRVSLPLIQIGTGLACAVLYLSPIDPTLDPDFFLLLFIAPLLFHDAKNADKTALWSNRYIILSLAVGLVIAITLGVGLFISWLIPAVPFAVALALGATLGPTDAVAVASMSESAELDRDDNALLQGEALLNDASGVVAFQFAVVYATTGGFSAGEAITSFSTLFVGGIAVGAVMALVLHAVETRIRNSGMESTTFYILYDILCPFAIYLAAEEVFGFSGVLAVVTAGIILGSYHDQRIGPSISQLNIKSQSVWDLLSYLINGIVFVMLGFQLPRAMQVVWGNLEVSHLQLIGWVLGITAIIVLVRFLWLLATNYRAGRGANRTKVKWKQRVLSALITTCGGPKGAVTLAIVFSLPYVVADGSAFPQRDLIIFLASGVIVCTLVLANIALPLLAPATEETNEQSEMQFAQRRIAVLQKVIARLNAQIEDDNAAAIQSVVVSYLNRISRIRTQNDITDPRLRDEGTNARLWVLQFQNDYVNTLMDEDKVDLVLGYAFLKKLDRMENVARHSHGSFRRAITRIAKRGLRSVHMAIGVIRKSVKPAGLEDKIAMTNLQIEVEEATIKQLEGMLDGKLFSSTTVASVLAAHHGTLARLRQGIPSITQQIASYNEDFNDMQAVGLKLELETIQQEYEKGRLTRQQARSMREDVYLMQMDLEGFIA</sequence>
<keyword evidence="8 10" id="KW-0472">Membrane</keyword>
<organism evidence="13 14">
    <name type="scientific">Denitrobacterium detoxificans</name>
    <dbReference type="NCBI Taxonomy" id="79604"/>
    <lineage>
        <taxon>Bacteria</taxon>
        <taxon>Bacillati</taxon>
        <taxon>Actinomycetota</taxon>
        <taxon>Coriobacteriia</taxon>
        <taxon>Eggerthellales</taxon>
        <taxon>Eggerthellaceae</taxon>
        <taxon>Denitrobacterium</taxon>
    </lineage>
</organism>
<keyword evidence="3 10" id="KW-1003">Cell membrane</keyword>
<protein>
    <submittedName>
        <fullName evidence="13">Monovalent cation:H+ antiporter, CPA1 family</fullName>
    </submittedName>
</protein>
<dbReference type="InterPro" id="IPR004705">
    <property type="entry name" value="Cation/H_exchanger_CPA1_bac"/>
</dbReference>
<keyword evidence="2 10" id="KW-0813">Transport</keyword>
<keyword evidence="14" id="KW-1185">Reference proteome</keyword>
<evidence type="ECO:0000256" key="10">
    <source>
        <dbReference type="RuleBase" id="RU366002"/>
    </source>
</evidence>
<dbReference type="AlphaFoldDB" id="A0A172RXH7"/>
<feature type="transmembrane region" description="Helical" evidence="10">
    <location>
        <begin position="241"/>
        <end position="257"/>
    </location>
</feature>
<dbReference type="Gene3D" id="6.10.140.1330">
    <property type="match status" value="1"/>
</dbReference>
<dbReference type="Pfam" id="PF00999">
    <property type="entry name" value="Na_H_Exchanger"/>
    <property type="match status" value="1"/>
</dbReference>
<keyword evidence="6 10" id="KW-0915">Sodium</keyword>